<sequence length="177" mass="19391">MQRRLLSQLKYLMAKYSMAKNGGSAIGQQLPYRCAPQAILPPVPTYGYQQQFIPGVRPFRTVMPNFMLLRGNAYNHILGYGLSNVSGQGTTTTTGMFSFAPENNYWPMHEMSCHGSVTVSALASTLANALPSEQITMLGERLYSLVKEVEHEMTAEGHAPENGSNKGFALVGVTRIS</sequence>
<keyword evidence="2" id="KW-1185">Reference proteome</keyword>
<comment type="caution">
    <text evidence="1">The sequence shown here is derived from an EMBL/GenBank/DDBJ whole genome shotgun (WGS) entry which is preliminary data.</text>
</comment>
<protein>
    <submittedName>
        <fullName evidence="1">Uncharacterized protein</fullName>
    </submittedName>
</protein>
<evidence type="ECO:0000313" key="1">
    <source>
        <dbReference type="EMBL" id="KAK4416847.1"/>
    </source>
</evidence>
<dbReference type="Proteomes" id="UP001293254">
    <property type="component" value="Unassembled WGS sequence"/>
</dbReference>
<dbReference type="InterPro" id="IPR036053">
    <property type="entry name" value="PABP-dom"/>
</dbReference>
<reference evidence="1" key="1">
    <citation type="submission" date="2020-06" db="EMBL/GenBank/DDBJ databases">
        <authorList>
            <person name="Li T."/>
            <person name="Hu X."/>
            <person name="Zhang T."/>
            <person name="Song X."/>
            <person name="Zhang H."/>
            <person name="Dai N."/>
            <person name="Sheng W."/>
            <person name="Hou X."/>
            <person name="Wei L."/>
        </authorList>
    </citation>
    <scope>NUCLEOTIDE SEQUENCE</scope>
    <source>
        <strain evidence="1">3651</strain>
        <tissue evidence="1">Leaf</tissue>
    </source>
</reference>
<dbReference type="SUPFAM" id="SSF63570">
    <property type="entry name" value="PABC (PABP) domain"/>
    <property type="match status" value="1"/>
</dbReference>
<name>A0AAE1XSM9_9LAMI</name>
<proteinExistence type="predicted"/>
<evidence type="ECO:0000313" key="2">
    <source>
        <dbReference type="Proteomes" id="UP001293254"/>
    </source>
</evidence>
<gene>
    <name evidence="1" type="ORF">Salat_2510200</name>
</gene>
<dbReference type="EMBL" id="JACGWO010000010">
    <property type="protein sequence ID" value="KAK4416847.1"/>
    <property type="molecule type" value="Genomic_DNA"/>
</dbReference>
<dbReference type="Gene3D" id="1.10.1900.10">
    <property type="entry name" value="c-terminal domain of poly(a) binding protein"/>
    <property type="match status" value="1"/>
</dbReference>
<accession>A0AAE1XSM9</accession>
<dbReference type="GO" id="GO:0003723">
    <property type="term" value="F:RNA binding"/>
    <property type="evidence" value="ECO:0007669"/>
    <property type="project" value="InterPro"/>
</dbReference>
<reference evidence="1" key="2">
    <citation type="journal article" date="2024" name="Plant">
        <title>Genomic evolution and insights into agronomic trait innovations of Sesamum species.</title>
        <authorList>
            <person name="Miao H."/>
            <person name="Wang L."/>
            <person name="Qu L."/>
            <person name="Liu H."/>
            <person name="Sun Y."/>
            <person name="Le M."/>
            <person name="Wang Q."/>
            <person name="Wei S."/>
            <person name="Zheng Y."/>
            <person name="Lin W."/>
            <person name="Duan Y."/>
            <person name="Cao H."/>
            <person name="Xiong S."/>
            <person name="Wang X."/>
            <person name="Wei L."/>
            <person name="Li C."/>
            <person name="Ma Q."/>
            <person name="Ju M."/>
            <person name="Zhao R."/>
            <person name="Li G."/>
            <person name="Mu C."/>
            <person name="Tian Q."/>
            <person name="Mei H."/>
            <person name="Zhang T."/>
            <person name="Gao T."/>
            <person name="Zhang H."/>
        </authorList>
    </citation>
    <scope>NUCLEOTIDE SEQUENCE</scope>
    <source>
        <strain evidence="1">3651</strain>
    </source>
</reference>
<dbReference type="AlphaFoldDB" id="A0AAE1XSM9"/>
<organism evidence="1 2">
    <name type="scientific">Sesamum alatum</name>
    <dbReference type="NCBI Taxonomy" id="300844"/>
    <lineage>
        <taxon>Eukaryota</taxon>
        <taxon>Viridiplantae</taxon>
        <taxon>Streptophyta</taxon>
        <taxon>Embryophyta</taxon>
        <taxon>Tracheophyta</taxon>
        <taxon>Spermatophyta</taxon>
        <taxon>Magnoliopsida</taxon>
        <taxon>eudicotyledons</taxon>
        <taxon>Gunneridae</taxon>
        <taxon>Pentapetalae</taxon>
        <taxon>asterids</taxon>
        <taxon>lamiids</taxon>
        <taxon>Lamiales</taxon>
        <taxon>Pedaliaceae</taxon>
        <taxon>Sesamum</taxon>
    </lineage>
</organism>